<reference evidence="1" key="1">
    <citation type="submission" date="2021-06" db="EMBL/GenBank/DDBJ databases">
        <authorList>
            <person name="Kallberg Y."/>
            <person name="Tangrot J."/>
            <person name="Rosling A."/>
        </authorList>
    </citation>
    <scope>NUCLEOTIDE SEQUENCE</scope>
    <source>
        <strain evidence="1">IL203A</strain>
    </source>
</reference>
<feature type="non-terminal residue" evidence="1">
    <location>
        <position position="1"/>
    </location>
</feature>
<sequence length="70" mass="8161">IQYLLSEPKELHSKVFCPFLEEDCQKTIKTCRGIKVCEIANMDIVKTLHYNVNPDTDLILHENNDLNEEN</sequence>
<protein>
    <submittedName>
        <fullName evidence="1">9126_t:CDS:1</fullName>
    </submittedName>
</protein>
<keyword evidence="2" id="KW-1185">Reference proteome</keyword>
<accession>A0ACA9QNQ2</accession>
<gene>
    <name evidence="1" type="ORF">DHETER_LOCUS15105</name>
</gene>
<evidence type="ECO:0000313" key="1">
    <source>
        <dbReference type="EMBL" id="CAG8758510.1"/>
    </source>
</evidence>
<organism evidence="1 2">
    <name type="scientific">Dentiscutata heterogama</name>
    <dbReference type="NCBI Taxonomy" id="1316150"/>
    <lineage>
        <taxon>Eukaryota</taxon>
        <taxon>Fungi</taxon>
        <taxon>Fungi incertae sedis</taxon>
        <taxon>Mucoromycota</taxon>
        <taxon>Glomeromycotina</taxon>
        <taxon>Glomeromycetes</taxon>
        <taxon>Diversisporales</taxon>
        <taxon>Gigasporaceae</taxon>
        <taxon>Dentiscutata</taxon>
    </lineage>
</organism>
<name>A0ACA9QNQ2_9GLOM</name>
<dbReference type="EMBL" id="CAJVPU010049995">
    <property type="protein sequence ID" value="CAG8758510.1"/>
    <property type="molecule type" value="Genomic_DNA"/>
</dbReference>
<dbReference type="Proteomes" id="UP000789702">
    <property type="component" value="Unassembled WGS sequence"/>
</dbReference>
<evidence type="ECO:0000313" key="2">
    <source>
        <dbReference type="Proteomes" id="UP000789702"/>
    </source>
</evidence>
<proteinExistence type="predicted"/>
<comment type="caution">
    <text evidence="1">The sequence shown here is derived from an EMBL/GenBank/DDBJ whole genome shotgun (WGS) entry which is preliminary data.</text>
</comment>